<evidence type="ECO:0000256" key="2">
    <source>
        <dbReference type="ARBA" id="ARBA00004236"/>
    </source>
</evidence>
<dbReference type="Pfam" id="PF02518">
    <property type="entry name" value="HATPase_c"/>
    <property type="match status" value="1"/>
</dbReference>
<dbReference type="AlphaFoldDB" id="A0A8J3AHA4"/>
<comment type="subcellular location">
    <subcellularLocation>
        <location evidence="2">Cell membrane</location>
    </subcellularLocation>
</comment>
<dbReference type="GO" id="GO:0000155">
    <property type="term" value="F:phosphorelay sensor kinase activity"/>
    <property type="evidence" value="ECO:0007669"/>
    <property type="project" value="InterPro"/>
</dbReference>
<dbReference type="GO" id="GO:0005886">
    <property type="term" value="C:plasma membrane"/>
    <property type="evidence" value="ECO:0007669"/>
    <property type="project" value="UniProtKB-SubCell"/>
</dbReference>
<dbReference type="SMART" id="SM00388">
    <property type="entry name" value="HisKA"/>
    <property type="match status" value="1"/>
</dbReference>
<keyword evidence="10" id="KW-1185">Reference proteome</keyword>
<reference evidence="9" key="2">
    <citation type="submission" date="2020-09" db="EMBL/GenBank/DDBJ databases">
        <authorList>
            <person name="Sun Q."/>
            <person name="Zhou Y."/>
        </authorList>
    </citation>
    <scope>NUCLEOTIDE SEQUENCE</scope>
    <source>
        <strain evidence="9">CGMCC 1.14988</strain>
    </source>
</reference>
<comment type="catalytic activity">
    <reaction evidence="1">
        <text>ATP + protein L-histidine = ADP + protein N-phospho-L-histidine.</text>
        <dbReference type="EC" id="2.7.13.3"/>
    </reaction>
</comment>
<evidence type="ECO:0000256" key="6">
    <source>
        <dbReference type="ARBA" id="ARBA00022777"/>
    </source>
</evidence>
<dbReference type="SMART" id="SM00387">
    <property type="entry name" value="HATPase_c"/>
    <property type="match status" value="1"/>
</dbReference>
<dbReference type="PROSITE" id="PS50109">
    <property type="entry name" value="HIS_KIN"/>
    <property type="match status" value="1"/>
</dbReference>
<dbReference type="InterPro" id="IPR003661">
    <property type="entry name" value="HisK_dim/P_dom"/>
</dbReference>
<dbReference type="Proteomes" id="UP000650511">
    <property type="component" value="Unassembled WGS sequence"/>
</dbReference>
<dbReference type="EMBL" id="BMHA01000012">
    <property type="protein sequence ID" value="GGI08500.1"/>
    <property type="molecule type" value="Genomic_DNA"/>
</dbReference>
<keyword evidence="7" id="KW-0902">Two-component regulatory system</keyword>
<keyword evidence="5" id="KW-0808">Transferase</keyword>
<dbReference type="InterPro" id="IPR003594">
    <property type="entry name" value="HATPase_dom"/>
</dbReference>
<dbReference type="InterPro" id="IPR050736">
    <property type="entry name" value="Sensor_HK_Regulatory"/>
</dbReference>
<proteinExistence type="predicted"/>
<keyword evidence="4" id="KW-0597">Phosphoprotein</keyword>
<dbReference type="EC" id="2.7.13.3" evidence="3"/>
<evidence type="ECO:0000256" key="7">
    <source>
        <dbReference type="ARBA" id="ARBA00023012"/>
    </source>
</evidence>
<dbReference type="InterPro" id="IPR004358">
    <property type="entry name" value="Sig_transdc_His_kin-like_C"/>
</dbReference>
<dbReference type="InterPro" id="IPR036890">
    <property type="entry name" value="HATPase_C_sf"/>
</dbReference>
<dbReference type="SUPFAM" id="SSF47384">
    <property type="entry name" value="Homodimeric domain of signal transducing histidine kinase"/>
    <property type="match status" value="1"/>
</dbReference>
<dbReference type="InterPro" id="IPR005467">
    <property type="entry name" value="His_kinase_dom"/>
</dbReference>
<keyword evidence="6" id="KW-0418">Kinase</keyword>
<comment type="caution">
    <text evidence="9">The sequence shown here is derived from an EMBL/GenBank/DDBJ whole genome shotgun (WGS) entry which is preliminary data.</text>
</comment>
<evidence type="ECO:0000259" key="8">
    <source>
        <dbReference type="PROSITE" id="PS50109"/>
    </source>
</evidence>
<accession>A0A8J3AHA4</accession>
<dbReference type="SUPFAM" id="SSF55874">
    <property type="entry name" value="ATPase domain of HSP90 chaperone/DNA topoisomerase II/histidine kinase"/>
    <property type="match status" value="1"/>
</dbReference>
<dbReference type="PRINTS" id="PR00344">
    <property type="entry name" value="BCTRLSENSOR"/>
</dbReference>
<dbReference type="InterPro" id="IPR036097">
    <property type="entry name" value="HisK_dim/P_sf"/>
</dbReference>
<dbReference type="Gene3D" id="1.10.287.130">
    <property type="match status" value="1"/>
</dbReference>
<organism evidence="9 10">
    <name type="scientific">Egicoccus halophilus</name>
    <dbReference type="NCBI Taxonomy" id="1670830"/>
    <lineage>
        <taxon>Bacteria</taxon>
        <taxon>Bacillati</taxon>
        <taxon>Actinomycetota</taxon>
        <taxon>Nitriliruptoria</taxon>
        <taxon>Egicoccales</taxon>
        <taxon>Egicoccaceae</taxon>
        <taxon>Egicoccus</taxon>
    </lineage>
</organism>
<feature type="domain" description="Histidine kinase" evidence="8">
    <location>
        <begin position="65"/>
        <end position="272"/>
    </location>
</feature>
<name>A0A8J3AHA4_9ACTN</name>
<dbReference type="Pfam" id="PF00512">
    <property type="entry name" value="HisKA"/>
    <property type="match status" value="1"/>
</dbReference>
<reference evidence="9" key="1">
    <citation type="journal article" date="2014" name="Int. J. Syst. Evol. Microbiol.">
        <title>Complete genome sequence of Corynebacterium casei LMG S-19264T (=DSM 44701T), isolated from a smear-ripened cheese.</title>
        <authorList>
            <consortium name="US DOE Joint Genome Institute (JGI-PGF)"/>
            <person name="Walter F."/>
            <person name="Albersmeier A."/>
            <person name="Kalinowski J."/>
            <person name="Ruckert C."/>
        </authorList>
    </citation>
    <scope>NUCLEOTIDE SEQUENCE</scope>
    <source>
        <strain evidence="9">CGMCC 1.14988</strain>
    </source>
</reference>
<dbReference type="PANTHER" id="PTHR43711:SF1">
    <property type="entry name" value="HISTIDINE KINASE 1"/>
    <property type="match status" value="1"/>
</dbReference>
<protein>
    <recommendedName>
        <fullName evidence="3">histidine kinase</fullName>
        <ecNumber evidence="3">2.7.13.3</ecNumber>
    </recommendedName>
</protein>
<gene>
    <name evidence="9" type="ORF">GCM10011354_29390</name>
</gene>
<dbReference type="Gene3D" id="3.30.565.10">
    <property type="entry name" value="Histidine kinase-like ATPase, C-terminal domain"/>
    <property type="match status" value="1"/>
</dbReference>
<dbReference type="CDD" id="cd00075">
    <property type="entry name" value="HATPase"/>
    <property type="match status" value="1"/>
</dbReference>
<evidence type="ECO:0000313" key="9">
    <source>
        <dbReference type="EMBL" id="GGI08500.1"/>
    </source>
</evidence>
<dbReference type="CDD" id="cd00082">
    <property type="entry name" value="HisKA"/>
    <property type="match status" value="1"/>
</dbReference>
<evidence type="ECO:0000313" key="10">
    <source>
        <dbReference type="Proteomes" id="UP000650511"/>
    </source>
</evidence>
<sequence>MISLACLGDTTTRAQVDPEALDDPLGLIGNAVNVLLDDLEYRQREREDALRRVAGMEAKQEFLAYLSHDMQTPMAVLLGAVTVLRSSQSAEDVEATLPLMEQAIERLQRFVRQFLDLARLEADRGLVLEVAPMDLEASVKRVVDLFADDGPIAVTSAPQLPPVAADPLRVEQILTNLVANAFKYARMAPRIELDAGATPGTVELRVVDDGPGMAPDELARVFGKFERGGVASGAGLGLFISRALAEAHGGSLSATSRPGQGAAFVLCLPEAPRP</sequence>
<evidence type="ECO:0000256" key="4">
    <source>
        <dbReference type="ARBA" id="ARBA00022553"/>
    </source>
</evidence>
<evidence type="ECO:0000256" key="5">
    <source>
        <dbReference type="ARBA" id="ARBA00022679"/>
    </source>
</evidence>
<dbReference type="PANTHER" id="PTHR43711">
    <property type="entry name" value="TWO-COMPONENT HISTIDINE KINASE"/>
    <property type="match status" value="1"/>
</dbReference>
<evidence type="ECO:0000256" key="1">
    <source>
        <dbReference type="ARBA" id="ARBA00000085"/>
    </source>
</evidence>
<evidence type="ECO:0000256" key="3">
    <source>
        <dbReference type="ARBA" id="ARBA00012438"/>
    </source>
</evidence>